<dbReference type="InterPro" id="IPR005094">
    <property type="entry name" value="Endonuclease_MobA/VirD2"/>
</dbReference>
<proteinExistence type="predicted"/>
<dbReference type="AlphaFoldDB" id="A0A3D9C9E8"/>
<dbReference type="RefSeq" id="WP_115970899.1">
    <property type="nucleotide sequence ID" value="NZ_QNVT01000009.1"/>
</dbReference>
<evidence type="ECO:0000313" key="3">
    <source>
        <dbReference type="Proteomes" id="UP000256686"/>
    </source>
</evidence>
<name>A0A3D9C9E8_9FLAO</name>
<protein>
    <submittedName>
        <fullName evidence="2">Relaxase</fullName>
    </submittedName>
</protein>
<dbReference type="EMBL" id="QNVT01000009">
    <property type="protein sequence ID" value="REC62328.1"/>
    <property type="molecule type" value="Genomic_DNA"/>
</dbReference>
<comment type="caution">
    <text evidence="2">The sequence shown here is derived from an EMBL/GenBank/DDBJ whole genome shotgun (WGS) entry which is preliminary data.</text>
</comment>
<evidence type="ECO:0000313" key="2">
    <source>
        <dbReference type="EMBL" id="REC62328.1"/>
    </source>
</evidence>
<dbReference type="Proteomes" id="UP000256686">
    <property type="component" value="Unassembled WGS sequence"/>
</dbReference>
<feature type="domain" description="MobA/VirD2-like nuclease" evidence="1">
    <location>
        <begin position="30"/>
        <end position="151"/>
    </location>
</feature>
<dbReference type="NCBIfam" id="NF041325">
    <property type="entry name" value="Bacteroid_MobB"/>
    <property type="match status" value="1"/>
</dbReference>
<evidence type="ECO:0000259" key="1">
    <source>
        <dbReference type="Pfam" id="PF03432"/>
    </source>
</evidence>
<accession>A0A3D9C9E8</accession>
<dbReference type="Pfam" id="PF03432">
    <property type="entry name" value="Relaxase"/>
    <property type="match status" value="1"/>
</dbReference>
<gene>
    <name evidence="2" type="ORF">DRF65_11495</name>
</gene>
<keyword evidence="3" id="KW-1185">Reference proteome</keyword>
<sequence>MIAKIGRGTNIYGALLYNHSKVLTDNGAILHLHNMRETPHGNYTVMQLLSAFAPYLVANKNTEKTALHISLNPDPADGISDEDYIKIAEEYMQKLGYGEQPYVIFKHTDIERTHIHIVSTTVDRKGIKIPDSFEKKKSMDICRELETKFNLSPATEKQFLDSSIPLNPVNYSKGNIKAQIASVVRYLPKYYQFQTLGSYNALLSLFNITSEHIKKEYSGEIKEGLVYFAMDENGNKVSNPFKSSLFGKQAGLNELRTHFDKSRTNSVAAKSSLTEVILQAMQLNPDEKNFKDYLIQHGINTVIRRNEQNRIYGITFIDHNTKTVFNGSQLGKQFSANIFQELFLSNGLKLNESKMIQSIPPIPTNSSKNNNSDNLHPFFDFMMHFSNLDGFGLLDSLLMGGFAEDPEEQAFEYNMKKRRRRHK</sequence>
<reference evidence="3" key="1">
    <citation type="submission" date="2018-06" db="EMBL/GenBank/DDBJ databases">
        <authorList>
            <person name="Lum Nde A."/>
            <person name="Hugo C."/>
        </authorList>
    </citation>
    <scope>NUCLEOTIDE SEQUENCE [LARGE SCALE GENOMIC DNA]</scope>
    <source>
        <strain evidence="3">1_F178</strain>
    </source>
</reference>
<organism evidence="2 3">
    <name type="scientific">Chryseobacterium pennae</name>
    <dbReference type="NCBI Taxonomy" id="2258962"/>
    <lineage>
        <taxon>Bacteria</taxon>
        <taxon>Pseudomonadati</taxon>
        <taxon>Bacteroidota</taxon>
        <taxon>Flavobacteriia</taxon>
        <taxon>Flavobacteriales</taxon>
        <taxon>Weeksellaceae</taxon>
        <taxon>Chryseobacterium group</taxon>
        <taxon>Chryseobacterium</taxon>
    </lineage>
</organism>